<evidence type="ECO:0000313" key="2">
    <source>
        <dbReference type="Proteomes" id="UP000199028"/>
    </source>
</evidence>
<dbReference type="Proteomes" id="UP000199028">
    <property type="component" value="Unassembled WGS sequence"/>
</dbReference>
<proteinExistence type="predicted"/>
<organism evidence="1 2">
    <name type="scientific">Lentzea flaviverrucosa</name>
    <dbReference type="NCBI Taxonomy" id="200379"/>
    <lineage>
        <taxon>Bacteria</taxon>
        <taxon>Bacillati</taxon>
        <taxon>Actinomycetota</taxon>
        <taxon>Actinomycetes</taxon>
        <taxon>Pseudonocardiales</taxon>
        <taxon>Pseudonocardiaceae</taxon>
        <taxon>Lentzea</taxon>
    </lineage>
</organism>
<dbReference type="InterPro" id="IPR049735">
    <property type="entry name" value="NovE/LmbU-like"/>
</dbReference>
<sequence>MVDDGTLIDEHVLVSDYPANGLPAASDRVLMTGTGLWIPKELGFDEWERAGRQLAGIVDSSSWWLGDWLVYGKKHYADRYRIAIRSAGLRYQTLRNYAWVARRFDLSRRRAALTFQHHAEVASRPPHEQDQLLDQAEQENWTTKQLREATRGAVEPVVIPTVPSARIELPNNRVGVWRRAADEARVDFEKWVMTMLDWAAAEVLGDETPPSSQ</sequence>
<protein>
    <submittedName>
        <fullName evidence="1">Uncharacterized protein</fullName>
    </submittedName>
</protein>
<reference evidence="2" key="1">
    <citation type="submission" date="2016-10" db="EMBL/GenBank/DDBJ databases">
        <authorList>
            <person name="Varghese N."/>
            <person name="Submissions S."/>
        </authorList>
    </citation>
    <scope>NUCLEOTIDE SEQUENCE [LARGE SCALE GENOMIC DNA]</scope>
    <source>
        <strain evidence="2">CGMCC 4.578</strain>
    </source>
</reference>
<name>A0A1H9SDL7_9PSEU</name>
<dbReference type="AlphaFoldDB" id="A0A1H9SDL7"/>
<keyword evidence="2" id="KW-1185">Reference proteome</keyword>
<dbReference type="NCBIfam" id="NF038070">
    <property type="entry name" value="LmbU_fam_TF"/>
    <property type="match status" value="1"/>
</dbReference>
<evidence type="ECO:0000313" key="1">
    <source>
        <dbReference type="EMBL" id="SER83110.1"/>
    </source>
</evidence>
<gene>
    <name evidence="1" type="ORF">SAMN05216195_10724</name>
</gene>
<dbReference type="EMBL" id="FOFT01000007">
    <property type="protein sequence ID" value="SER83110.1"/>
    <property type="molecule type" value="Genomic_DNA"/>
</dbReference>
<accession>A0A1H9SDL7</accession>